<dbReference type="EMBL" id="CP002665">
    <property type="protein sequence ID" value="AEI11804.1"/>
    <property type="molecule type" value="Genomic_DNA"/>
</dbReference>
<dbReference type="KEGG" id="cga:Celgi_1285"/>
<accession>F8A2E7</accession>
<sequence length="110" mass="12237" precursor="true">MPDTNTVLALVGAGLGSTVLGAAITAIATWRLGVRGDERTARAQEQTARRDTVADRDALIDQLQAERDAERDGRLSAERELRLEEAWTRLLVDHVYRRRPPPPPTRPTQL</sequence>
<name>F8A2E7_CELGA</name>
<evidence type="ECO:0000313" key="2">
    <source>
        <dbReference type="EMBL" id="AEI11804.1"/>
    </source>
</evidence>
<proteinExistence type="predicted"/>
<dbReference type="STRING" id="593907.Celgi_1285"/>
<feature type="transmembrane region" description="Helical" evidence="1">
    <location>
        <begin position="6"/>
        <end position="30"/>
    </location>
</feature>
<dbReference type="HOGENOM" id="CLU_2166464_0_0_11"/>
<reference evidence="3" key="1">
    <citation type="submission" date="2011-04" db="EMBL/GenBank/DDBJ databases">
        <title>Complete sequence of Cellvibrio gilvus ATCC 13127.</title>
        <authorList>
            <person name="Lucas S."/>
            <person name="Han J."/>
            <person name="Lapidus A."/>
            <person name="Cheng J.-F."/>
            <person name="Goodwin L."/>
            <person name="Pitluck S."/>
            <person name="Peters L."/>
            <person name="Munk A."/>
            <person name="Detter J.C."/>
            <person name="Han C."/>
            <person name="Tapia R."/>
            <person name="Land M."/>
            <person name="Hauser L."/>
            <person name="Kyrpides N."/>
            <person name="Ivanova N."/>
            <person name="Ovchinnikova G."/>
            <person name="Pagani I."/>
            <person name="Mead D."/>
            <person name="Brumm P."/>
            <person name="Woyke T."/>
        </authorList>
    </citation>
    <scope>NUCLEOTIDE SEQUENCE [LARGE SCALE GENOMIC DNA]</scope>
    <source>
        <strain evidence="3">ATCC 13127 / NRRL B-14078</strain>
    </source>
</reference>
<keyword evidence="1" id="KW-1133">Transmembrane helix</keyword>
<protein>
    <submittedName>
        <fullName evidence="2">Uncharacterized protein</fullName>
    </submittedName>
</protein>
<evidence type="ECO:0000313" key="3">
    <source>
        <dbReference type="Proteomes" id="UP000000485"/>
    </source>
</evidence>
<gene>
    <name evidence="2" type="ordered locus">Celgi_1285</name>
</gene>
<dbReference type="Proteomes" id="UP000000485">
    <property type="component" value="Chromosome"/>
</dbReference>
<keyword evidence="3" id="KW-1185">Reference proteome</keyword>
<evidence type="ECO:0000256" key="1">
    <source>
        <dbReference type="SAM" id="Phobius"/>
    </source>
</evidence>
<keyword evidence="1" id="KW-0472">Membrane</keyword>
<dbReference type="RefSeq" id="WP_013883323.1">
    <property type="nucleotide sequence ID" value="NC_015671.1"/>
</dbReference>
<keyword evidence="1" id="KW-0812">Transmembrane</keyword>
<dbReference type="AlphaFoldDB" id="F8A2E7"/>
<organism evidence="2 3">
    <name type="scientific">Cellulomonas gilvus (strain ATCC 13127 / NRRL B-14078)</name>
    <name type="common">Cellvibrio gilvus</name>
    <dbReference type="NCBI Taxonomy" id="593907"/>
    <lineage>
        <taxon>Bacteria</taxon>
        <taxon>Bacillati</taxon>
        <taxon>Actinomycetota</taxon>
        <taxon>Actinomycetes</taxon>
        <taxon>Micrococcales</taxon>
        <taxon>Cellulomonadaceae</taxon>
        <taxon>Cellulomonas</taxon>
    </lineage>
</organism>